<comment type="caution">
    <text evidence="1">The sequence shown here is derived from an EMBL/GenBank/DDBJ whole genome shotgun (WGS) entry which is preliminary data.</text>
</comment>
<dbReference type="Gene3D" id="3.40.30.10">
    <property type="entry name" value="Glutaredoxin"/>
    <property type="match status" value="1"/>
</dbReference>
<accession>A0AA39A5X1</accession>
<gene>
    <name evidence="1" type="ORF">PVL29_005994</name>
</gene>
<organism evidence="1 2">
    <name type="scientific">Vitis rotundifolia</name>
    <name type="common">Muscadine grape</name>
    <dbReference type="NCBI Taxonomy" id="103349"/>
    <lineage>
        <taxon>Eukaryota</taxon>
        <taxon>Viridiplantae</taxon>
        <taxon>Streptophyta</taxon>
        <taxon>Embryophyta</taxon>
        <taxon>Tracheophyta</taxon>
        <taxon>Spermatophyta</taxon>
        <taxon>Magnoliopsida</taxon>
        <taxon>eudicotyledons</taxon>
        <taxon>Gunneridae</taxon>
        <taxon>Pentapetalae</taxon>
        <taxon>rosids</taxon>
        <taxon>Vitales</taxon>
        <taxon>Vitaceae</taxon>
        <taxon>Viteae</taxon>
        <taxon>Vitis</taxon>
    </lineage>
</organism>
<dbReference type="GO" id="GO:0000398">
    <property type="term" value="P:mRNA splicing, via spliceosome"/>
    <property type="evidence" value="ECO:0007669"/>
    <property type="project" value="InterPro"/>
</dbReference>
<sequence>MFFFRNKHIMIDLGTGNKKKITGPSRTSKSSLTLLRRFTMGRGMVVVWSLHPKTTPLSTDTKPLVVGWRFTKGHISKACCNEHKSFELLRIL</sequence>
<dbReference type="AlphaFoldDB" id="A0AA39A5X1"/>
<reference evidence="1 2" key="1">
    <citation type="journal article" date="2023" name="BMC Biotechnol.">
        <title>Vitis rotundifolia cv Carlos genome sequencing.</title>
        <authorList>
            <person name="Huff M."/>
            <person name="Hulse-Kemp A."/>
            <person name="Scheffler B."/>
            <person name="Youngblood R."/>
            <person name="Simpson S."/>
            <person name="Babiker E."/>
            <person name="Staton M."/>
        </authorList>
    </citation>
    <scope>NUCLEOTIDE SEQUENCE [LARGE SCALE GENOMIC DNA]</scope>
    <source>
        <tissue evidence="1">Leaf</tissue>
    </source>
</reference>
<evidence type="ECO:0000313" key="1">
    <source>
        <dbReference type="EMBL" id="KAJ9700469.1"/>
    </source>
</evidence>
<dbReference type="Pfam" id="PF02966">
    <property type="entry name" value="DIM1"/>
    <property type="match status" value="1"/>
</dbReference>
<dbReference type="GO" id="GO:0046540">
    <property type="term" value="C:U4/U6 x U5 tri-snRNP complex"/>
    <property type="evidence" value="ECO:0007669"/>
    <property type="project" value="InterPro"/>
</dbReference>
<dbReference type="Proteomes" id="UP001168098">
    <property type="component" value="Unassembled WGS sequence"/>
</dbReference>
<protein>
    <submittedName>
        <fullName evidence="1">Uncharacterized protein</fullName>
    </submittedName>
</protein>
<dbReference type="InterPro" id="IPR004123">
    <property type="entry name" value="Dim1"/>
</dbReference>
<keyword evidence="2" id="KW-1185">Reference proteome</keyword>
<name>A0AA39A5X1_VITRO</name>
<evidence type="ECO:0000313" key="2">
    <source>
        <dbReference type="Proteomes" id="UP001168098"/>
    </source>
</evidence>
<proteinExistence type="predicted"/>
<dbReference type="EMBL" id="JARBHA010000005">
    <property type="protein sequence ID" value="KAJ9700469.1"/>
    <property type="molecule type" value="Genomic_DNA"/>
</dbReference>